<dbReference type="PANTHER" id="PTHR34352:SF1">
    <property type="entry name" value="PROTEIN YHFA"/>
    <property type="match status" value="1"/>
</dbReference>
<dbReference type="InterPro" id="IPR036102">
    <property type="entry name" value="OsmC/Ohrsf"/>
</dbReference>
<dbReference type="InterPro" id="IPR003718">
    <property type="entry name" value="OsmC/Ohr_fam"/>
</dbReference>
<dbReference type="SUPFAM" id="SSF82784">
    <property type="entry name" value="OsmC-like"/>
    <property type="match status" value="1"/>
</dbReference>
<dbReference type="PANTHER" id="PTHR34352">
    <property type="entry name" value="PROTEIN YHFA"/>
    <property type="match status" value="1"/>
</dbReference>
<sequence>MAQINVGLEFGREFEGELKTARAGAAIGMGEGQLRPYDMLLGALGACYYSTFVDIAKKMRLEYEGASLEISGVKREEVPTTLCEVDMVFTIRGASDQKAFRRAGELAARYCSVHETVSKVAEIRLDIRFA</sequence>
<protein>
    <recommendedName>
        <fullName evidence="2">Protein YhfA</fullName>
    </recommendedName>
</protein>
<gene>
    <name evidence="1" type="ORF">SDC9_115195</name>
</gene>
<dbReference type="Gene3D" id="3.30.300.20">
    <property type="match status" value="1"/>
</dbReference>
<name>A0A645C2R4_9ZZZZ</name>
<accession>A0A645C2R4</accession>
<evidence type="ECO:0008006" key="2">
    <source>
        <dbReference type="Google" id="ProtNLM"/>
    </source>
</evidence>
<dbReference type="Pfam" id="PF02566">
    <property type="entry name" value="OsmC"/>
    <property type="match status" value="1"/>
</dbReference>
<proteinExistence type="predicted"/>
<comment type="caution">
    <text evidence="1">The sequence shown here is derived from an EMBL/GenBank/DDBJ whole genome shotgun (WGS) entry which is preliminary data.</text>
</comment>
<dbReference type="AlphaFoldDB" id="A0A645C2R4"/>
<organism evidence="1">
    <name type="scientific">bioreactor metagenome</name>
    <dbReference type="NCBI Taxonomy" id="1076179"/>
    <lineage>
        <taxon>unclassified sequences</taxon>
        <taxon>metagenomes</taxon>
        <taxon>ecological metagenomes</taxon>
    </lineage>
</organism>
<reference evidence="1" key="1">
    <citation type="submission" date="2019-08" db="EMBL/GenBank/DDBJ databases">
        <authorList>
            <person name="Kucharzyk K."/>
            <person name="Murdoch R.W."/>
            <person name="Higgins S."/>
            <person name="Loffler F."/>
        </authorList>
    </citation>
    <scope>NUCLEOTIDE SEQUENCE</scope>
</reference>
<evidence type="ECO:0000313" key="1">
    <source>
        <dbReference type="EMBL" id="MPM68264.1"/>
    </source>
</evidence>
<dbReference type="EMBL" id="VSSQ01022161">
    <property type="protein sequence ID" value="MPM68264.1"/>
    <property type="molecule type" value="Genomic_DNA"/>
</dbReference>
<dbReference type="InterPro" id="IPR015946">
    <property type="entry name" value="KH_dom-like_a/b"/>
</dbReference>